<dbReference type="PROSITE" id="PS51450">
    <property type="entry name" value="LRR"/>
    <property type="match status" value="8"/>
</dbReference>
<dbReference type="PANTHER" id="PTHR24373:SF370">
    <property type="entry name" value="FISH-LIPS, ISOFORM E"/>
    <property type="match status" value="1"/>
</dbReference>
<dbReference type="Pfam" id="PF13855">
    <property type="entry name" value="LRR_8"/>
    <property type="match status" value="8"/>
</dbReference>
<dbReference type="STRING" id="299467.A0A443SHK4"/>
<evidence type="ECO:0000256" key="4">
    <source>
        <dbReference type="SAM" id="Phobius"/>
    </source>
</evidence>
<name>A0A443SHK4_9ACAR</name>
<dbReference type="PRINTS" id="PR00019">
    <property type="entry name" value="LEURICHRPT"/>
</dbReference>
<dbReference type="GO" id="GO:0005615">
    <property type="term" value="C:extracellular space"/>
    <property type="evidence" value="ECO:0007669"/>
    <property type="project" value="TreeGrafter"/>
</dbReference>
<dbReference type="Proteomes" id="UP000288716">
    <property type="component" value="Unassembled WGS sequence"/>
</dbReference>
<evidence type="ECO:0000313" key="6">
    <source>
        <dbReference type="EMBL" id="RWS27011.1"/>
    </source>
</evidence>
<organism evidence="6 7">
    <name type="scientific">Leptotrombidium deliense</name>
    <dbReference type="NCBI Taxonomy" id="299467"/>
    <lineage>
        <taxon>Eukaryota</taxon>
        <taxon>Metazoa</taxon>
        <taxon>Ecdysozoa</taxon>
        <taxon>Arthropoda</taxon>
        <taxon>Chelicerata</taxon>
        <taxon>Arachnida</taxon>
        <taxon>Acari</taxon>
        <taxon>Acariformes</taxon>
        <taxon>Trombidiformes</taxon>
        <taxon>Prostigmata</taxon>
        <taxon>Anystina</taxon>
        <taxon>Parasitengona</taxon>
        <taxon>Trombiculoidea</taxon>
        <taxon>Trombiculidae</taxon>
        <taxon>Leptotrombidium</taxon>
    </lineage>
</organism>
<dbReference type="SMART" id="SM00082">
    <property type="entry name" value="LRRCT"/>
    <property type="match status" value="1"/>
</dbReference>
<dbReference type="InterPro" id="IPR000483">
    <property type="entry name" value="Cys-rich_flank_reg_C"/>
</dbReference>
<feature type="domain" description="LRRCT" evidence="5">
    <location>
        <begin position="1103"/>
        <end position="1164"/>
    </location>
</feature>
<dbReference type="EMBL" id="NCKV01002319">
    <property type="protein sequence ID" value="RWS27011.1"/>
    <property type="molecule type" value="Genomic_DNA"/>
</dbReference>
<dbReference type="SMART" id="SM00369">
    <property type="entry name" value="LRR_TYP"/>
    <property type="match status" value="28"/>
</dbReference>
<proteinExistence type="predicted"/>
<dbReference type="SMART" id="SM00365">
    <property type="entry name" value="LRR_SD22"/>
    <property type="match status" value="10"/>
</dbReference>
<dbReference type="InterPro" id="IPR003591">
    <property type="entry name" value="Leu-rich_rpt_typical-subtyp"/>
</dbReference>
<sequence>MKTRRKWKHGFLPDFGRIVIAGIVRLFVKNCSFIYLILHVALFVSFVRPESYEYNSHLNSQMEHIPCKELFRNRLQKQIPCFCSKNIDNTTTINCDRVAFFGAFPLLPFRSTITVFTQRNSGIQNLESQLFTASDIRLRKVDFSKNLLRRLMERVFDGIEDTLIELNLNDNLLGDQLNPIFATNEFLSLRALRALHLANNAFRALDSNLFKGLGNLTLLNLEGNELTTIPYESISTLKSLQVLNLGSNYIEEFITIFPNLLYLKVLNLTNNRLSTIKSQTFASLTSLEELYLSYNKLRDLSAHSVHGLNNVQLLDLTNNFFEFVPIEALSYLLNLRKLLLGSNCIQNLDENMFNALNLPLLEYLDLSRNQLVTLNGANTFAGIANLKHLNLAFNSLRKVDETDEKLFAMFSKLETLDFTDNHLIQFPNSLFFALQSVKKTLLDYNKIEAVTEDMLKHLSDCEELSLAFNLIQELPDRVFYSMQSLRLLNLHGNKIEFISQDIFDGVDVNLLANNQITHLTAGVFDGTKALEVLDLQGNAIERIDRAIFVNASFTNINLSKNKIKELSYQAFESLPFLSKLDLSRNELSSIKNGAFDRLSALKLLKLNNNKLTSFKGDFFTSRTQIENIDLSNNQISYLYPNSFTIHRRLRVVNLSHNKLSYFPSEILNSIRTLIRIDLSYNKLQSLENADFANIPRLRILNLKGNELNYMSSNVFHNSTQLQYLDLSENKLTSLTEMAFKGIARLNLNLSVNHFKQLPEEIFNRQYVFTLESIDLSSNNFTEFPALSLKKQYSSLERLNISRNAIQSLPANSDVLVNVKDLDLSHNPLNSDSHNILFGEPKSVRKLSVSNSRLVSLPTVIEAPFLKELNLSSNNISKIDANTFQKSTLLKSLDLSANKIPNMNVNVKGLWQKLNNLQYLYLSSNPIQYIMKNDLDDLHSLETLDLSSLPMLTHFECDSLSNLFSLKTLKLFGYKSLNYLEISECLSHINSKLEKLAIEVKEQFLKGHLQRAFSNRFNELVITGHRLTSLSSNCLTGIKSKELKVKVMDTSVNSIPPSLFTSIPMTTKLTVDIPSNEISSVNYQLLQSLDSKQLNVKLKGLEKNPIKCDCHLEPLWKWSHEKMKYNINAKYYNSIENLYNLTCLSPSHLYGHKLMDIELNELTCGEHTTKSTTVTSTPTTSTRRTSVAKDLFSKPDIILMASTRKPLTRGLNRNVDRRTTLTKVDTMIIGIVAGVIAFVCILILIICVVRLRSDSTSTNDSAYTHPLGCTCLKPAMQNACTNCYPTAFTGTIRASRAAPVPYYTNTIRPLPIKVIPSIASRRR</sequence>
<keyword evidence="4" id="KW-1133">Transmembrane helix</keyword>
<dbReference type="SMART" id="SM00364">
    <property type="entry name" value="LRR_BAC"/>
    <property type="match status" value="8"/>
</dbReference>
<evidence type="ECO:0000259" key="5">
    <source>
        <dbReference type="SMART" id="SM00082"/>
    </source>
</evidence>
<evidence type="ECO:0000256" key="3">
    <source>
        <dbReference type="ARBA" id="ARBA00022737"/>
    </source>
</evidence>
<accession>A0A443SHK4</accession>
<dbReference type="FunFam" id="3.80.10.10:FF:001164">
    <property type="entry name" value="GH01279p"/>
    <property type="match status" value="3"/>
</dbReference>
<evidence type="ECO:0000256" key="1">
    <source>
        <dbReference type="ARBA" id="ARBA00022614"/>
    </source>
</evidence>
<dbReference type="PANTHER" id="PTHR24373">
    <property type="entry name" value="SLIT RELATED LEUCINE-RICH REPEAT NEURONAL PROTEIN"/>
    <property type="match status" value="1"/>
</dbReference>
<keyword evidence="1" id="KW-0433">Leucine-rich repeat</keyword>
<feature type="transmembrane region" description="Helical" evidence="4">
    <location>
        <begin position="1226"/>
        <end position="1248"/>
    </location>
</feature>
<dbReference type="InterPro" id="IPR050328">
    <property type="entry name" value="Dev_Immune_Receptor"/>
</dbReference>
<reference evidence="6 7" key="1">
    <citation type="journal article" date="2018" name="Gigascience">
        <title>Genomes of trombidid mites reveal novel predicted allergens and laterally-transferred genes associated with secondary metabolism.</title>
        <authorList>
            <person name="Dong X."/>
            <person name="Chaisiri K."/>
            <person name="Xia D."/>
            <person name="Armstrong S.D."/>
            <person name="Fang Y."/>
            <person name="Donnelly M.J."/>
            <person name="Kadowaki T."/>
            <person name="McGarry J.W."/>
            <person name="Darby A.C."/>
            <person name="Makepeace B.L."/>
        </authorList>
    </citation>
    <scope>NUCLEOTIDE SEQUENCE [LARGE SCALE GENOMIC DNA]</scope>
    <source>
        <strain evidence="6">UoL-UT</strain>
    </source>
</reference>
<dbReference type="SUPFAM" id="SSF52058">
    <property type="entry name" value="L domain-like"/>
    <property type="match status" value="4"/>
</dbReference>
<dbReference type="InterPro" id="IPR032675">
    <property type="entry name" value="LRR_dom_sf"/>
</dbReference>
<gene>
    <name evidence="6" type="ORF">B4U80_06486</name>
</gene>
<keyword evidence="4" id="KW-0812">Transmembrane</keyword>
<keyword evidence="7" id="KW-1185">Reference proteome</keyword>
<keyword evidence="4" id="KW-0472">Membrane</keyword>
<comment type="caution">
    <text evidence="6">The sequence shown here is derived from an EMBL/GenBank/DDBJ whole genome shotgun (WGS) entry which is preliminary data.</text>
</comment>
<dbReference type="OrthoDB" id="8731593at2759"/>
<evidence type="ECO:0000313" key="7">
    <source>
        <dbReference type="Proteomes" id="UP000288716"/>
    </source>
</evidence>
<feature type="transmembrane region" description="Helical" evidence="4">
    <location>
        <begin position="26"/>
        <end position="47"/>
    </location>
</feature>
<evidence type="ECO:0000256" key="2">
    <source>
        <dbReference type="ARBA" id="ARBA00022729"/>
    </source>
</evidence>
<keyword evidence="3" id="KW-0677">Repeat</keyword>
<dbReference type="Gene3D" id="3.80.10.10">
    <property type="entry name" value="Ribonuclease Inhibitor"/>
    <property type="match status" value="7"/>
</dbReference>
<dbReference type="GO" id="GO:0031012">
    <property type="term" value="C:extracellular matrix"/>
    <property type="evidence" value="ECO:0007669"/>
    <property type="project" value="TreeGrafter"/>
</dbReference>
<dbReference type="VEuPathDB" id="VectorBase:LDEU005029"/>
<protein>
    <submittedName>
        <fullName evidence="6">Chaoptin-like protein</fullName>
    </submittedName>
</protein>
<keyword evidence="2" id="KW-0732">Signal</keyword>
<dbReference type="InterPro" id="IPR001611">
    <property type="entry name" value="Leu-rich_rpt"/>
</dbReference>